<reference evidence="19" key="1">
    <citation type="submission" date="2023-08" db="EMBL/GenBank/DDBJ databases">
        <authorList>
            <person name="Alioto T."/>
            <person name="Alioto T."/>
            <person name="Gomez Garrido J."/>
        </authorList>
    </citation>
    <scope>NUCLEOTIDE SEQUENCE</scope>
</reference>
<proteinExistence type="inferred from homology"/>
<dbReference type="Pfam" id="PF09781">
    <property type="entry name" value="NDUF_B5"/>
    <property type="match status" value="1"/>
</dbReference>
<feature type="coiled-coil region" evidence="17">
    <location>
        <begin position="126"/>
        <end position="158"/>
    </location>
</feature>
<keyword evidence="11" id="KW-0249">Electron transport</keyword>
<evidence type="ECO:0000256" key="5">
    <source>
        <dbReference type="ARBA" id="ARBA00015175"/>
    </source>
</evidence>
<comment type="subcellular location">
    <subcellularLocation>
        <location evidence="2">Mitochondrion inner membrane</location>
        <topology evidence="2">Single-pass membrane protein</topology>
    </subcellularLocation>
</comment>
<evidence type="ECO:0000256" key="1">
    <source>
        <dbReference type="ARBA" id="ARBA00003195"/>
    </source>
</evidence>
<dbReference type="EMBL" id="OY660870">
    <property type="protein sequence ID" value="CAJ1060670.1"/>
    <property type="molecule type" value="Genomic_DNA"/>
</dbReference>
<keyword evidence="12 18" id="KW-1133">Transmembrane helix</keyword>
<keyword evidence="7" id="KW-0679">Respiratory chain</keyword>
<gene>
    <name evidence="19" type="ORF">XNOV1_A002310</name>
</gene>
<evidence type="ECO:0000256" key="9">
    <source>
        <dbReference type="ARBA" id="ARBA00022792"/>
    </source>
</evidence>
<dbReference type="GO" id="GO:0005743">
    <property type="term" value="C:mitochondrial inner membrane"/>
    <property type="evidence" value="ECO:0007669"/>
    <property type="project" value="UniProtKB-SubCell"/>
</dbReference>
<comment type="similarity">
    <text evidence="3">Belongs to the complex I NDUFB5 subunit family.</text>
</comment>
<comment type="function">
    <text evidence="1">Accessory subunit of the mitochondrial membrane respiratory chain NADH dehydrogenase (Complex I), that is believed not to be involved in catalysis. Complex I functions in the transfer of electrons from NADH to the respiratory chain. The immediate electron acceptor for the enzyme is believed to be ubiquinone.</text>
</comment>
<keyword evidence="9" id="KW-0999">Mitochondrion inner membrane</keyword>
<keyword evidence="17" id="KW-0175">Coiled coil</keyword>
<keyword evidence="13" id="KW-0496">Mitochondrion</keyword>
<evidence type="ECO:0000256" key="10">
    <source>
        <dbReference type="ARBA" id="ARBA00022946"/>
    </source>
</evidence>
<name>A0AAV1FI13_XYRNO</name>
<dbReference type="Proteomes" id="UP001178508">
    <property type="component" value="Chromosome 7"/>
</dbReference>
<dbReference type="PANTHER" id="PTHR13178">
    <property type="entry name" value="NADH-UBIQUINONE OXIDOREDUCTASE SGDH SUBUNIT"/>
    <property type="match status" value="1"/>
</dbReference>
<evidence type="ECO:0000256" key="7">
    <source>
        <dbReference type="ARBA" id="ARBA00022660"/>
    </source>
</evidence>
<evidence type="ECO:0000256" key="8">
    <source>
        <dbReference type="ARBA" id="ARBA00022692"/>
    </source>
</evidence>
<evidence type="ECO:0000256" key="6">
    <source>
        <dbReference type="ARBA" id="ARBA00022448"/>
    </source>
</evidence>
<keyword evidence="20" id="KW-1185">Reference proteome</keyword>
<evidence type="ECO:0000256" key="12">
    <source>
        <dbReference type="ARBA" id="ARBA00022989"/>
    </source>
</evidence>
<evidence type="ECO:0000256" key="3">
    <source>
        <dbReference type="ARBA" id="ARBA00007152"/>
    </source>
</evidence>
<dbReference type="AlphaFoldDB" id="A0AAV1FI13"/>
<keyword evidence="6" id="KW-0813">Transport</keyword>
<evidence type="ECO:0000256" key="11">
    <source>
        <dbReference type="ARBA" id="ARBA00022982"/>
    </source>
</evidence>
<organism evidence="19 20">
    <name type="scientific">Xyrichtys novacula</name>
    <name type="common">Pearly razorfish</name>
    <name type="synonym">Hemipteronotus novacula</name>
    <dbReference type="NCBI Taxonomy" id="13765"/>
    <lineage>
        <taxon>Eukaryota</taxon>
        <taxon>Metazoa</taxon>
        <taxon>Chordata</taxon>
        <taxon>Craniata</taxon>
        <taxon>Vertebrata</taxon>
        <taxon>Euteleostomi</taxon>
        <taxon>Actinopterygii</taxon>
        <taxon>Neopterygii</taxon>
        <taxon>Teleostei</taxon>
        <taxon>Neoteleostei</taxon>
        <taxon>Acanthomorphata</taxon>
        <taxon>Eupercaria</taxon>
        <taxon>Labriformes</taxon>
        <taxon>Labridae</taxon>
        <taxon>Xyrichtys</taxon>
    </lineage>
</organism>
<accession>A0AAV1FI13</accession>
<dbReference type="InterPro" id="IPR019173">
    <property type="entry name" value="NADH_UbQ_OxRdtase_B5_su"/>
</dbReference>
<sequence>MVGMSVLRSAAAFAARLSPLKPGNNAANLLSRAISRPDKVAVRLGSGKKMFYIEPSSYYDKRFLSLLRFYLFLTGAPVLVTIIAVNSFVGQAKLVEIPEDYEPEHWEYYKSPITRWIARTFYDSPVKDYEKALAAIQIEKEKADLRLAQLEVRRHMRQRGDGPWFIKETLDKELIDYSPKSEPDN</sequence>
<evidence type="ECO:0000256" key="15">
    <source>
        <dbReference type="ARBA" id="ARBA00032395"/>
    </source>
</evidence>
<feature type="transmembrane region" description="Helical" evidence="18">
    <location>
        <begin position="69"/>
        <end position="89"/>
    </location>
</feature>
<comment type="subunit">
    <text evidence="4">Complex I is composed of 45 different subunits.</text>
</comment>
<evidence type="ECO:0000256" key="18">
    <source>
        <dbReference type="SAM" id="Phobius"/>
    </source>
</evidence>
<evidence type="ECO:0000256" key="16">
    <source>
        <dbReference type="ARBA" id="ARBA00032550"/>
    </source>
</evidence>
<evidence type="ECO:0000256" key="13">
    <source>
        <dbReference type="ARBA" id="ARBA00023128"/>
    </source>
</evidence>
<evidence type="ECO:0000256" key="14">
    <source>
        <dbReference type="ARBA" id="ARBA00023136"/>
    </source>
</evidence>
<evidence type="ECO:0000256" key="4">
    <source>
        <dbReference type="ARBA" id="ARBA00011533"/>
    </source>
</evidence>
<evidence type="ECO:0000256" key="17">
    <source>
        <dbReference type="SAM" id="Coils"/>
    </source>
</evidence>
<evidence type="ECO:0000313" key="19">
    <source>
        <dbReference type="EMBL" id="CAJ1060670.1"/>
    </source>
</evidence>
<evidence type="ECO:0000313" key="20">
    <source>
        <dbReference type="Proteomes" id="UP001178508"/>
    </source>
</evidence>
<protein>
    <recommendedName>
        <fullName evidence="5">NADH dehydrogenase [ubiquinone] 1 beta subcomplex subunit 5, mitochondrial</fullName>
    </recommendedName>
    <alternativeName>
        <fullName evidence="16">Complex I-SGDH</fullName>
    </alternativeName>
    <alternativeName>
        <fullName evidence="15">NADH-ubiquinone oxidoreductase SGDH subunit</fullName>
    </alternativeName>
</protein>
<keyword evidence="14 18" id="KW-0472">Membrane</keyword>
<keyword evidence="10" id="KW-0809">Transit peptide</keyword>
<dbReference type="PANTHER" id="PTHR13178:SF0">
    <property type="entry name" value="NADH DEHYDROGENASE [UBIQUINONE] 1 BETA SUBCOMPLEX SUBUNIT 5, MITOCHONDRIAL"/>
    <property type="match status" value="1"/>
</dbReference>
<evidence type="ECO:0000256" key="2">
    <source>
        <dbReference type="ARBA" id="ARBA00004434"/>
    </source>
</evidence>
<keyword evidence="8 18" id="KW-0812">Transmembrane</keyword>